<dbReference type="InterPro" id="IPR028037">
    <property type="entry name" value="Antitoxin_Rv0909/MT0933"/>
</dbReference>
<feature type="compositionally biased region" description="Basic and acidic residues" evidence="1">
    <location>
        <begin position="8"/>
        <end position="68"/>
    </location>
</feature>
<organism evidence="2 3">
    <name type="scientific">Amycolatopsis cihanbeyliensis</name>
    <dbReference type="NCBI Taxonomy" id="1128664"/>
    <lineage>
        <taxon>Bacteria</taxon>
        <taxon>Bacillati</taxon>
        <taxon>Actinomycetota</taxon>
        <taxon>Actinomycetes</taxon>
        <taxon>Pseudonocardiales</taxon>
        <taxon>Pseudonocardiaceae</taxon>
        <taxon>Amycolatopsis</taxon>
    </lineage>
</organism>
<dbReference type="OrthoDB" id="3579262at2"/>
<accession>A0A542DMJ8</accession>
<feature type="region of interest" description="Disordered" evidence="1">
    <location>
        <begin position="1"/>
        <end position="81"/>
    </location>
</feature>
<dbReference type="RefSeq" id="WP_142000011.1">
    <property type="nucleotide sequence ID" value="NZ_VFML01000001.1"/>
</dbReference>
<proteinExistence type="predicted"/>
<keyword evidence="3" id="KW-1185">Reference proteome</keyword>
<sequence>MGINFGEMKQKAQEQLGKHSDKVEQGLDKAGKFAKSRFGDHSEKIDNATRKAKDALHRGAGDEGKEPPNDQGGGQRPPQGQ</sequence>
<dbReference type="EMBL" id="VFML01000001">
    <property type="protein sequence ID" value="TQJ04318.1"/>
    <property type="molecule type" value="Genomic_DNA"/>
</dbReference>
<gene>
    <name evidence="2" type="ORF">FB471_4104</name>
</gene>
<evidence type="ECO:0000313" key="3">
    <source>
        <dbReference type="Proteomes" id="UP000320876"/>
    </source>
</evidence>
<evidence type="ECO:0000313" key="2">
    <source>
        <dbReference type="EMBL" id="TQJ04318.1"/>
    </source>
</evidence>
<protein>
    <submittedName>
        <fullName evidence="2">Antitoxin protein of toxin-antitoxin system</fullName>
    </submittedName>
</protein>
<name>A0A542DMJ8_AMYCI</name>
<reference evidence="2 3" key="1">
    <citation type="submission" date="2019-06" db="EMBL/GenBank/DDBJ databases">
        <title>Sequencing the genomes of 1000 actinobacteria strains.</title>
        <authorList>
            <person name="Klenk H.-P."/>
        </authorList>
    </citation>
    <scope>NUCLEOTIDE SEQUENCE [LARGE SCALE GENOMIC DNA]</scope>
    <source>
        <strain evidence="2 3">DSM 45679</strain>
    </source>
</reference>
<comment type="caution">
    <text evidence="2">The sequence shown here is derived from an EMBL/GenBank/DDBJ whole genome shotgun (WGS) entry which is preliminary data.</text>
</comment>
<dbReference type="Proteomes" id="UP000320876">
    <property type="component" value="Unassembled WGS sequence"/>
</dbReference>
<dbReference type="AlphaFoldDB" id="A0A542DMJ8"/>
<dbReference type="Pfam" id="PF14013">
    <property type="entry name" value="MT0933_antitox"/>
    <property type="match status" value="1"/>
</dbReference>
<evidence type="ECO:0000256" key="1">
    <source>
        <dbReference type="SAM" id="MobiDB-lite"/>
    </source>
</evidence>